<dbReference type="EnsemblPlants" id="OB06G24070.1">
    <property type="protein sequence ID" value="OB06G24070.1"/>
    <property type="gene ID" value="OB06G24070"/>
</dbReference>
<dbReference type="AlphaFoldDB" id="J3MEG3"/>
<accession>J3MEG3</accession>
<keyword evidence="2" id="KW-1185">Reference proteome</keyword>
<organism evidence="1">
    <name type="scientific">Oryza brachyantha</name>
    <name type="common">malo sina</name>
    <dbReference type="NCBI Taxonomy" id="4533"/>
    <lineage>
        <taxon>Eukaryota</taxon>
        <taxon>Viridiplantae</taxon>
        <taxon>Streptophyta</taxon>
        <taxon>Embryophyta</taxon>
        <taxon>Tracheophyta</taxon>
        <taxon>Spermatophyta</taxon>
        <taxon>Magnoliopsida</taxon>
        <taxon>Liliopsida</taxon>
        <taxon>Poales</taxon>
        <taxon>Poaceae</taxon>
        <taxon>BOP clade</taxon>
        <taxon>Oryzoideae</taxon>
        <taxon>Oryzeae</taxon>
        <taxon>Oryzinae</taxon>
        <taxon>Oryza</taxon>
    </lineage>
</organism>
<dbReference type="Gramene" id="OB06G24070.1">
    <property type="protein sequence ID" value="OB06G24070.1"/>
    <property type="gene ID" value="OB06G24070"/>
</dbReference>
<reference evidence="1" key="1">
    <citation type="journal article" date="2013" name="Nat. Commun.">
        <title>Whole-genome sequencing of Oryza brachyantha reveals mechanisms underlying Oryza genome evolution.</title>
        <authorList>
            <person name="Chen J."/>
            <person name="Huang Q."/>
            <person name="Gao D."/>
            <person name="Wang J."/>
            <person name="Lang Y."/>
            <person name="Liu T."/>
            <person name="Li B."/>
            <person name="Bai Z."/>
            <person name="Luis Goicoechea J."/>
            <person name="Liang C."/>
            <person name="Chen C."/>
            <person name="Zhang W."/>
            <person name="Sun S."/>
            <person name="Liao Y."/>
            <person name="Zhang X."/>
            <person name="Yang L."/>
            <person name="Song C."/>
            <person name="Wang M."/>
            <person name="Shi J."/>
            <person name="Liu G."/>
            <person name="Liu J."/>
            <person name="Zhou H."/>
            <person name="Zhou W."/>
            <person name="Yu Q."/>
            <person name="An N."/>
            <person name="Chen Y."/>
            <person name="Cai Q."/>
            <person name="Wang B."/>
            <person name="Liu B."/>
            <person name="Min J."/>
            <person name="Huang Y."/>
            <person name="Wu H."/>
            <person name="Li Z."/>
            <person name="Zhang Y."/>
            <person name="Yin Y."/>
            <person name="Song W."/>
            <person name="Jiang J."/>
            <person name="Jackson S.A."/>
            <person name="Wing R.A."/>
            <person name="Wang J."/>
            <person name="Chen M."/>
        </authorList>
    </citation>
    <scope>NUCLEOTIDE SEQUENCE [LARGE SCALE GENOMIC DNA]</scope>
    <source>
        <strain evidence="1">cv. IRGC 101232</strain>
    </source>
</reference>
<reference evidence="1" key="2">
    <citation type="submission" date="2013-04" db="UniProtKB">
        <authorList>
            <consortium name="EnsemblPlants"/>
        </authorList>
    </citation>
    <scope>IDENTIFICATION</scope>
</reference>
<evidence type="ECO:0000313" key="2">
    <source>
        <dbReference type="Proteomes" id="UP000006038"/>
    </source>
</evidence>
<evidence type="ECO:0000313" key="1">
    <source>
        <dbReference type="EnsemblPlants" id="OB06G24070.1"/>
    </source>
</evidence>
<protein>
    <submittedName>
        <fullName evidence="1">Uncharacterized protein</fullName>
    </submittedName>
</protein>
<dbReference type="HOGENOM" id="CLU_2188025_0_0_1"/>
<proteinExistence type="predicted"/>
<dbReference type="Proteomes" id="UP000006038">
    <property type="component" value="Chromosome 6"/>
</dbReference>
<name>J3MEG3_ORYBR</name>
<sequence length="109" mass="11774">MATTPVKLIALAAAMAAVVALSFFFQLRCSHLPTSFMANVGLQLIVVSNQQEVTDGNVQLLCHGCPHAARLTPKRRRRKLLESDMDRLRLRIGVGIGIVVGGTESGFQS</sequence>